<dbReference type="AlphaFoldDB" id="A0A8H3BGM5"/>
<reference evidence="3" key="1">
    <citation type="submission" date="2021-01" db="EMBL/GenBank/DDBJ databases">
        <authorList>
            <person name="Kaushik A."/>
        </authorList>
    </citation>
    <scope>NUCLEOTIDE SEQUENCE</scope>
    <source>
        <strain evidence="3">AG3-1AP</strain>
    </source>
</reference>
<keyword evidence="2" id="KW-1133">Transmembrane helix</keyword>
<keyword evidence="2" id="KW-0812">Transmembrane</keyword>
<dbReference type="EMBL" id="CAJMWV010002139">
    <property type="protein sequence ID" value="CAE6455489.1"/>
    <property type="molecule type" value="Genomic_DNA"/>
</dbReference>
<accession>A0A8H3BGM5</accession>
<evidence type="ECO:0000313" key="3">
    <source>
        <dbReference type="EMBL" id="CAE6455489.1"/>
    </source>
</evidence>
<sequence>MFNLVYVAMDAVNLDLGNSKPPNMFRNFTRFTEVVFRNQALPGINSTDWAEDGQSVYYGRITPPYQTWADMLRNQQPSNITIGHPTGLPKESVMVTSYLCQNYQIKPLKSLLSSVFVGSVAMAWTAWSGWLLLVAFLAEGQVEPRAKCRCEDCLRREWEDEQEKSRKATNVGLIRRILAPFKRAKHTTSSRGSDLVQPPLPSLAHRHVSDQSDSLAKGE</sequence>
<gene>
    <name evidence="3" type="ORF">RDB_LOCUS70704</name>
</gene>
<protein>
    <recommendedName>
        <fullName evidence="5">Transmembrane protein</fullName>
    </recommendedName>
</protein>
<evidence type="ECO:0000256" key="1">
    <source>
        <dbReference type="SAM" id="MobiDB-lite"/>
    </source>
</evidence>
<organism evidence="3 4">
    <name type="scientific">Rhizoctonia solani</name>
    <dbReference type="NCBI Taxonomy" id="456999"/>
    <lineage>
        <taxon>Eukaryota</taxon>
        <taxon>Fungi</taxon>
        <taxon>Dikarya</taxon>
        <taxon>Basidiomycota</taxon>
        <taxon>Agaricomycotina</taxon>
        <taxon>Agaricomycetes</taxon>
        <taxon>Cantharellales</taxon>
        <taxon>Ceratobasidiaceae</taxon>
        <taxon>Rhizoctonia</taxon>
    </lineage>
</organism>
<keyword evidence="2" id="KW-0472">Membrane</keyword>
<feature type="region of interest" description="Disordered" evidence="1">
    <location>
        <begin position="183"/>
        <end position="219"/>
    </location>
</feature>
<evidence type="ECO:0008006" key="5">
    <source>
        <dbReference type="Google" id="ProtNLM"/>
    </source>
</evidence>
<dbReference type="Proteomes" id="UP000663831">
    <property type="component" value="Unassembled WGS sequence"/>
</dbReference>
<feature type="transmembrane region" description="Helical" evidence="2">
    <location>
        <begin position="111"/>
        <end position="138"/>
    </location>
</feature>
<evidence type="ECO:0000313" key="4">
    <source>
        <dbReference type="Proteomes" id="UP000663831"/>
    </source>
</evidence>
<proteinExistence type="predicted"/>
<comment type="caution">
    <text evidence="3">The sequence shown here is derived from an EMBL/GenBank/DDBJ whole genome shotgun (WGS) entry which is preliminary data.</text>
</comment>
<evidence type="ECO:0000256" key="2">
    <source>
        <dbReference type="SAM" id="Phobius"/>
    </source>
</evidence>
<name>A0A8H3BGM5_9AGAM</name>